<dbReference type="Proteomes" id="UP000241890">
    <property type="component" value="Unassembled WGS sequence"/>
</dbReference>
<protein>
    <submittedName>
        <fullName evidence="5">Brefeldin A-inhibited guanine nucleotide-exchange protein 1</fullName>
    </submittedName>
</protein>
<dbReference type="PROSITE" id="PS50190">
    <property type="entry name" value="SEC7"/>
    <property type="match status" value="1"/>
</dbReference>
<dbReference type="InterPro" id="IPR000904">
    <property type="entry name" value="Sec7_dom"/>
</dbReference>
<evidence type="ECO:0000259" key="3">
    <source>
        <dbReference type="PROSITE" id="PS50003"/>
    </source>
</evidence>
<feature type="compositionally biased region" description="Low complexity" evidence="2">
    <location>
        <begin position="100"/>
        <end position="112"/>
    </location>
</feature>
<evidence type="ECO:0000313" key="5">
    <source>
        <dbReference type="EMBL" id="GBG28863.1"/>
    </source>
</evidence>
<feature type="coiled-coil region" evidence="1">
    <location>
        <begin position="814"/>
        <end position="872"/>
    </location>
</feature>
<dbReference type="CDD" id="cd00171">
    <property type="entry name" value="Sec7"/>
    <property type="match status" value="1"/>
</dbReference>
<feature type="compositionally biased region" description="Acidic residues" evidence="2">
    <location>
        <begin position="38"/>
        <end position="48"/>
    </location>
</feature>
<dbReference type="Gene3D" id="1.10.220.20">
    <property type="match status" value="1"/>
</dbReference>
<dbReference type="PROSITE" id="PS50003">
    <property type="entry name" value="PH_DOMAIN"/>
    <property type="match status" value="1"/>
</dbReference>
<dbReference type="InterPro" id="IPR011993">
    <property type="entry name" value="PH-like_dom_sf"/>
</dbReference>
<keyword evidence="1" id="KW-0175">Coiled coil</keyword>
<feature type="region of interest" description="Disordered" evidence="2">
    <location>
        <begin position="1"/>
        <end position="112"/>
    </location>
</feature>
<dbReference type="AlphaFoldDB" id="A0A2R5GJN7"/>
<feature type="compositionally biased region" description="Basic and acidic residues" evidence="2">
    <location>
        <begin position="22"/>
        <end position="31"/>
    </location>
</feature>
<dbReference type="Pfam" id="PF01369">
    <property type="entry name" value="Sec7"/>
    <property type="match status" value="1"/>
</dbReference>
<dbReference type="InterPro" id="IPR035999">
    <property type="entry name" value="Sec7_dom_sf"/>
</dbReference>
<comment type="caution">
    <text evidence="5">The sequence shown here is derived from an EMBL/GenBank/DDBJ whole genome shotgun (WGS) entry which is preliminary data.</text>
</comment>
<accession>A0A2R5GJN7</accession>
<dbReference type="InParanoid" id="A0A2R5GJN7"/>
<dbReference type="Pfam" id="PF00169">
    <property type="entry name" value="PH"/>
    <property type="match status" value="1"/>
</dbReference>
<dbReference type="Gene3D" id="1.10.1000.11">
    <property type="entry name" value="Arf Nucleotide-binding Site Opener,domain 2"/>
    <property type="match status" value="1"/>
</dbReference>
<dbReference type="SUPFAM" id="SSF50729">
    <property type="entry name" value="PH domain-like"/>
    <property type="match status" value="1"/>
</dbReference>
<feature type="domain" description="SEC7" evidence="4">
    <location>
        <begin position="192"/>
        <end position="399"/>
    </location>
</feature>
<dbReference type="InterPro" id="IPR001849">
    <property type="entry name" value="PH_domain"/>
</dbReference>
<evidence type="ECO:0000259" key="4">
    <source>
        <dbReference type="PROSITE" id="PS50190"/>
    </source>
</evidence>
<evidence type="ECO:0000313" key="6">
    <source>
        <dbReference type="Proteomes" id="UP000241890"/>
    </source>
</evidence>
<dbReference type="GO" id="GO:0032012">
    <property type="term" value="P:regulation of ARF protein signal transduction"/>
    <property type="evidence" value="ECO:0007669"/>
    <property type="project" value="InterPro"/>
</dbReference>
<dbReference type="SMART" id="SM00233">
    <property type="entry name" value="PH"/>
    <property type="match status" value="1"/>
</dbReference>
<feature type="compositionally biased region" description="Polar residues" evidence="2">
    <location>
        <begin position="530"/>
        <end position="540"/>
    </location>
</feature>
<proteinExistence type="predicted"/>
<feature type="region of interest" description="Disordered" evidence="2">
    <location>
        <begin position="522"/>
        <end position="573"/>
    </location>
</feature>
<sequence length="895" mass="98918">MVDMDAEDEPCVESVPTSSDADTDRQGRRSSDATIMSESEEETEEDVQATEKFSVGKDKKSYVEQGGRTEGTLSDHASGDGAQANGGSAVADGSRRGSKSRSNSGRSAGAPAGPAAIELLDAVLEQETADADAGAGSPAALKFNSPAMSQSTLREVDMASVRTSESTATFASGYSESTEGERTPTESTVKIGFETDSAMMKLLSRGIRIFNLNPKRGIEFIQANDLVHRVPNDDAGNARRIAIFLRHTRGLNKEQIGKVLGGENPQQIAILKYYFVQFDLSEYGPTVRGLERALRSVFECFKPPGESQKIERIVETFADKFNEDNRMIGAEPNPDAEFLPTTTFLLSYSIILLNVDLHNPNNPRKMLRREFISNLRGLDDGKDLPHEALSALYDRMSRHQMRHKVDRDEVAGDLFTHPDKAGWLQKKGPTRLSKWRPRWFILSESTLWYFKHSEDVDPQGFIPLENVLIRTCFDVPAPRGAAAARSSAAAPKTGVPQATAATVSTTAPLSMSLSAVPPDLMYSSEDEVSTPGSAKTSSGSGRRLVSRKSATMRFLPGSNPNSPTAAAASSASRQTRSRNFWFEMYMWDDRLNVKSARLSKRTGNFELGQHRTIKLRADSRQEMEQWVELLNRKGRFSQSLQDLTMRARFEQQLHPPRSFAGTPGPKMPNSHAHRKGMLAVSSFRTCRGYWLELASGDTIAMGNLVKLWRNKQLFVAIVTRIDYLNKTLMLHAVKLKRSETDEETKISDSTAIPSQAIGTPQVLSVPCNEVEAGKVTLIWGANRNDDDDLPLALTMCEYLLCGECGTALDSDAVREDKRGRLRMLREEVAQLDNQARYLGRKWRETKTGYDALAACNEELAAKKSAVEALSSELAPLQLWCTFCGWEWPASRPFAI</sequence>
<dbReference type="PANTHER" id="PTHR10663">
    <property type="entry name" value="GUANYL-NUCLEOTIDE EXCHANGE FACTOR"/>
    <property type="match status" value="1"/>
</dbReference>
<dbReference type="OrthoDB" id="430364at2759"/>
<reference evidence="5 6" key="1">
    <citation type="submission" date="2017-12" db="EMBL/GenBank/DDBJ databases">
        <title>Sequencing, de novo assembly and annotation of complete genome of a new Thraustochytrid species, strain FCC1311.</title>
        <authorList>
            <person name="Sedici K."/>
            <person name="Godart F."/>
            <person name="Aiese Cigliano R."/>
            <person name="Sanseverino W."/>
            <person name="Barakat M."/>
            <person name="Ortet P."/>
            <person name="Marechal E."/>
            <person name="Cagnac O."/>
            <person name="Amato A."/>
        </authorList>
    </citation>
    <scope>NUCLEOTIDE SEQUENCE [LARGE SCALE GENOMIC DNA]</scope>
</reference>
<dbReference type="InterPro" id="IPR023394">
    <property type="entry name" value="Sec7_C_sf"/>
</dbReference>
<dbReference type="GO" id="GO:0005085">
    <property type="term" value="F:guanyl-nucleotide exchange factor activity"/>
    <property type="evidence" value="ECO:0007669"/>
    <property type="project" value="InterPro"/>
</dbReference>
<evidence type="ECO:0000256" key="2">
    <source>
        <dbReference type="SAM" id="MobiDB-lite"/>
    </source>
</evidence>
<feature type="compositionally biased region" description="Low complexity" evidence="2">
    <location>
        <begin position="558"/>
        <end position="573"/>
    </location>
</feature>
<name>A0A2R5GJN7_9STRA</name>
<dbReference type="Gene3D" id="2.30.29.30">
    <property type="entry name" value="Pleckstrin-homology domain (PH domain)/Phosphotyrosine-binding domain (PTB)"/>
    <property type="match status" value="1"/>
</dbReference>
<dbReference type="EMBL" id="BEYU01000049">
    <property type="protein sequence ID" value="GBG28863.1"/>
    <property type="molecule type" value="Genomic_DNA"/>
</dbReference>
<dbReference type="SUPFAM" id="SSF48425">
    <property type="entry name" value="Sec7 domain"/>
    <property type="match status" value="1"/>
</dbReference>
<feature type="domain" description="PH" evidence="3">
    <location>
        <begin position="417"/>
        <end position="635"/>
    </location>
</feature>
<keyword evidence="6" id="KW-1185">Reference proteome</keyword>
<feature type="compositionally biased region" description="Acidic residues" evidence="2">
    <location>
        <begin position="1"/>
        <end position="11"/>
    </location>
</feature>
<dbReference type="SMART" id="SM00222">
    <property type="entry name" value="Sec7"/>
    <property type="match status" value="1"/>
</dbReference>
<evidence type="ECO:0000256" key="1">
    <source>
        <dbReference type="SAM" id="Coils"/>
    </source>
</evidence>
<organism evidence="5 6">
    <name type="scientific">Hondaea fermentalgiana</name>
    <dbReference type="NCBI Taxonomy" id="2315210"/>
    <lineage>
        <taxon>Eukaryota</taxon>
        <taxon>Sar</taxon>
        <taxon>Stramenopiles</taxon>
        <taxon>Bigyra</taxon>
        <taxon>Labyrinthulomycetes</taxon>
        <taxon>Thraustochytrida</taxon>
        <taxon>Thraustochytriidae</taxon>
        <taxon>Hondaea</taxon>
    </lineage>
</organism>
<gene>
    <name evidence="5" type="ORF">FCC1311_050842</name>
</gene>